<dbReference type="CAZy" id="GH73">
    <property type="family name" value="Glycoside Hydrolase Family 73"/>
</dbReference>
<keyword evidence="1 2" id="KW-0732">Signal</keyword>
<dbReference type="Pfam" id="PF01832">
    <property type="entry name" value="Glucosaminidase"/>
    <property type="match status" value="1"/>
</dbReference>
<dbReference type="eggNOG" id="COG4193">
    <property type="taxonomic scope" value="Bacteria"/>
</dbReference>
<dbReference type="Gene3D" id="1.10.530.10">
    <property type="match status" value="1"/>
</dbReference>
<evidence type="ECO:0000313" key="4">
    <source>
        <dbReference type="EMBL" id="ADC49225.1"/>
    </source>
</evidence>
<proteinExistence type="predicted"/>
<dbReference type="PROSITE" id="PS51272">
    <property type="entry name" value="SLH"/>
    <property type="match status" value="3"/>
</dbReference>
<evidence type="ECO:0000313" key="5">
    <source>
        <dbReference type="Proteomes" id="UP000001544"/>
    </source>
</evidence>
<dbReference type="RefSeq" id="WP_012960498.1">
    <property type="nucleotide sequence ID" value="NC_013791.2"/>
</dbReference>
<dbReference type="STRING" id="398511.BpOF4_05815"/>
<dbReference type="InterPro" id="IPR003646">
    <property type="entry name" value="SH3-like_bac-type"/>
</dbReference>
<feature type="chain" id="PRO_5039228322" evidence="2">
    <location>
        <begin position="23"/>
        <end position="638"/>
    </location>
</feature>
<feature type="signal peptide" evidence="2">
    <location>
        <begin position="1"/>
        <end position="22"/>
    </location>
</feature>
<feature type="domain" description="SLH" evidence="3">
    <location>
        <begin position="84"/>
        <end position="147"/>
    </location>
</feature>
<dbReference type="AlphaFoldDB" id="D3FZI3"/>
<gene>
    <name evidence="4" type="ordered locus">BpOF4_05815</name>
</gene>
<dbReference type="PANTHER" id="PTHR43308">
    <property type="entry name" value="OUTER MEMBRANE PROTEIN ALPHA-RELATED"/>
    <property type="match status" value="1"/>
</dbReference>
<dbReference type="InterPro" id="IPR051465">
    <property type="entry name" value="Cell_Envelope_Struct_Comp"/>
</dbReference>
<dbReference type="Pfam" id="PF08239">
    <property type="entry name" value="SH3_3"/>
    <property type="match status" value="1"/>
</dbReference>
<dbReference type="InterPro" id="IPR002901">
    <property type="entry name" value="MGlyc_endo_b_GlcNAc-like_dom"/>
</dbReference>
<evidence type="ECO:0000256" key="2">
    <source>
        <dbReference type="SAM" id="SignalP"/>
    </source>
</evidence>
<dbReference type="Pfam" id="PF00395">
    <property type="entry name" value="SLH"/>
    <property type="match status" value="3"/>
</dbReference>
<accession>D3FZI3</accession>
<dbReference type="EMBL" id="CP001878">
    <property type="protein sequence ID" value="ADC49225.1"/>
    <property type="molecule type" value="Genomic_DNA"/>
</dbReference>
<sequence length="638" mass="71137">MKKCIQLMLVTVLFFSSFLIYAPNKMVAQVQDDLTGHSLEAEMREAVNRGILKGYGPGRFGPDDRVNRAQFATFVARALSLPNGVSNFEDVPQSHPLAQGIGRTAASGIVAGYPNGSFYPERNITREQMAAMISRALEYEGMSLTPAALTFTDVEQIHPNFREAVANNTYLGIIHGIPTSNQRLRFGPKDDATRAHAAAFIVRMLQVLESGDSLNDLYKTGTIVNGQVRLDTQAYLTYQQAANTGKDLIYQGQNLMKMKNGLVVANPPAGQEIVRIMNAAKTSQLTYVVKGTELQYINADENWVHVRYADGEGYIRQSEAWLLPTELQKGRAQYTVTNGVLHYRGFDHLKGEYEWARPYSDAPSFMQNGQVYYSLNGYDFFNVSGQKVGTAYQYFNFLPLRTKTNYTAEDLNRYIASVNQTINGKNVATDSPLLNLGHVFIEAQEKYGINALYLFGKAIHESSYGLSVIAEQRKNLFGYGAYDSDPLGNAKPFNSFEESIHHVANSMNNRYLTPGGDQYRGAVLGLKGHGMNVNYASDPLWGQKIASHMYRADNFLGKKDYGYYTIAKTTTAGLYVRSDASTSSAAQFQFPKAGHYVAYVPGRNQAGATWYQIFSDHKDHQYGYVHGSYLEPINIMKR</sequence>
<dbReference type="SMART" id="SM00047">
    <property type="entry name" value="LYZ2"/>
    <property type="match status" value="1"/>
</dbReference>
<feature type="domain" description="SLH" evidence="3">
    <location>
        <begin position="148"/>
        <end position="215"/>
    </location>
</feature>
<organism evidence="4 5">
    <name type="scientific">Alkalihalophilus pseudofirmus (strain ATCC BAA-2126 / JCM 17055 / OF4)</name>
    <name type="common">Bacillus pseudofirmus</name>
    <dbReference type="NCBI Taxonomy" id="398511"/>
    <lineage>
        <taxon>Bacteria</taxon>
        <taxon>Bacillati</taxon>
        <taxon>Bacillota</taxon>
        <taxon>Bacilli</taxon>
        <taxon>Bacillales</taxon>
        <taxon>Bacillaceae</taxon>
        <taxon>Alkalihalophilus</taxon>
    </lineage>
</organism>
<protein>
    <submittedName>
        <fullName evidence="4">SLH domain protein, peptidoglycan NAcGlcam'ase</fullName>
    </submittedName>
</protein>
<dbReference type="HOGENOM" id="CLU_447356_0_0_9"/>
<evidence type="ECO:0000259" key="3">
    <source>
        <dbReference type="PROSITE" id="PS51272"/>
    </source>
</evidence>
<keyword evidence="5" id="KW-1185">Reference proteome</keyword>
<dbReference type="InterPro" id="IPR001119">
    <property type="entry name" value="SLH_dom"/>
</dbReference>
<feature type="domain" description="SLH" evidence="3">
    <location>
        <begin position="26"/>
        <end position="83"/>
    </location>
</feature>
<dbReference type="Gene3D" id="2.30.30.40">
    <property type="entry name" value="SH3 Domains"/>
    <property type="match status" value="1"/>
</dbReference>
<name>D3FZI3_ALKPO</name>
<dbReference type="Proteomes" id="UP000001544">
    <property type="component" value="Chromosome"/>
</dbReference>
<dbReference type="GO" id="GO:0004040">
    <property type="term" value="F:amidase activity"/>
    <property type="evidence" value="ECO:0007669"/>
    <property type="project" value="InterPro"/>
</dbReference>
<dbReference type="KEGG" id="bpf:BpOF4_05815"/>
<reference evidence="4 5" key="1">
    <citation type="journal article" date="2011" name="Environ. Microbiol.">
        <title>Genome of alkaliphilic Bacillus pseudofirmus OF4 reveals adaptations that support the ability to grow in an external pH range from 7.5 to 11.4.</title>
        <authorList>
            <person name="Janto B."/>
            <person name="Ahmed A."/>
            <person name="Ito M."/>
            <person name="Liu J."/>
            <person name="Hicks D.B."/>
            <person name="Pagni S."/>
            <person name="Fackelmayer O.J."/>
            <person name="Smith T.A."/>
            <person name="Earl J."/>
            <person name="Elbourne L.D."/>
            <person name="Hassan K."/>
            <person name="Paulsen I.T."/>
            <person name="Kolsto A.B."/>
            <person name="Tourasse N.J."/>
            <person name="Ehrlich G.D."/>
            <person name="Boissy R."/>
            <person name="Ivey D.M."/>
            <person name="Li G."/>
            <person name="Xue Y."/>
            <person name="Ma Y."/>
            <person name="Hu F.Z."/>
            <person name="Krulwich T.A."/>
        </authorList>
    </citation>
    <scope>NUCLEOTIDE SEQUENCE [LARGE SCALE GENOMIC DNA]</scope>
    <source>
        <strain evidence="5">ATCC BAA-2126 / JCM 17055 / OF4</strain>
    </source>
</reference>
<evidence type="ECO:0000256" key="1">
    <source>
        <dbReference type="ARBA" id="ARBA00022729"/>
    </source>
</evidence>
<dbReference type="PANTHER" id="PTHR43308:SF5">
    <property type="entry name" value="S-LAYER PROTEIN _ PEPTIDOGLYCAN ENDO-BETA-N-ACETYLGLUCOSAMINIDASE"/>
    <property type="match status" value="1"/>
</dbReference>